<keyword evidence="3" id="KW-1185">Reference proteome</keyword>
<sequence>MTADLRRVLADLAEQSRPLNSRDDLWRRGRRLRRLRRFTATLGCLLTLLAFVALPIAWRATPGPAQVADGRNAVLPSSFGLARSWQEIAERSPNGPAMLTFVDENHSAVEILPKPPTTVIGQDGSYRTMSHIGGRLSPDGRLLAIQNRIIDLTSGRTIKITEHGHSTVEVLDWSPQGTEVLIVVDPYPVEGQSDAVRVVVVDAASGRGRTLLPAGVDPQALDSEGMFSPDGSKIALVLRRSAGPQQVTIVDAADGTVQATMPLADRQRLAGWTADGTNLVLVAAEVCDWFTCTRDLPSRQHVLDARARQRWHLQFADPATGNVVDEPRTGRAGWPDRLVGWYGRDSVWIVDDHEIDAIRPGEPATRLSVADGEVQQLDVASDLVKQGRFGGPAIHAPAWPPRAEAFWTLGISAVVAAAALLLVVRLVRRTRPPLAAADPEPSD</sequence>
<proteinExistence type="predicted"/>
<feature type="transmembrane region" description="Helical" evidence="1">
    <location>
        <begin position="405"/>
        <end position="424"/>
    </location>
</feature>
<evidence type="ECO:0000313" key="2">
    <source>
        <dbReference type="EMBL" id="UWP86766.1"/>
    </source>
</evidence>
<reference evidence="2" key="2">
    <citation type="submission" date="2022-09" db="EMBL/GenBank/DDBJ databases">
        <title>Biosynthetic gene clusters of Dactylosporangioum fulvum.</title>
        <authorList>
            <person name="Caradec T."/>
        </authorList>
    </citation>
    <scope>NUCLEOTIDE SEQUENCE</scope>
    <source>
        <strain evidence="2">NRRL B-16292</strain>
    </source>
</reference>
<dbReference type="InterPro" id="IPR011042">
    <property type="entry name" value="6-blade_b-propeller_TolB-like"/>
</dbReference>
<gene>
    <name evidence="2" type="ORF">Dfulv_21995</name>
</gene>
<dbReference type="EMBL" id="CP073720">
    <property type="protein sequence ID" value="UWP86766.1"/>
    <property type="molecule type" value="Genomic_DNA"/>
</dbReference>
<keyword evidence="1" id="KW-0812">Transmembrane</keyword>
<feature type="transmembrane region" description="Helical" evidence="1">
    <location>
        <begin position="38"/>
        <end position="58"/>
    </location>
</feature>
<dbReference type="InterPro" id="IPR011048">
    <property type="entry name" value="Haem_d1_sf"/>
</dbReference>
<evidence type="ECO:0000313" key="3">
    <source>
        <dbReference type="Proteomes" id="UP001059617"/>
    </source>
</evidence>
<protein>
    <submittedName>
        <fullName evidence="2">Uncharacterized protein</fullName>
    </submittedName>
</protein>
<organism evidence="2 3">
    <name type="scientific">Dactylosporangium fulvum</name>
    <dbReference type="NCBI Taxonomy" id="53359"/>
    <lineage>
        <taxon>Bacteria</taxon>
        <taxon>Bacillati</taxon>
        <taxon>Actinomycetota</taxon>
        <taxon>Actinomycetes</taxon>
        <taxon>Micromonosporales</taxon>
        <taxon>Micromonosporaceae</taxon>
        <taxon>Dactylosporangium</taxon>
    </lineage>
</organism>
<dbReference type="Gene3D" id="2.120.10.30">
    <property type="entry name" value="TolB, C-terminal domain"/>
    <property type="match status" value="1"/>
</dbReference>
<accession>A0ABY5WBY5</accession>
<dbReference type="Proteomes" id="UP001059617">
    <property type="component" value="Chromosome"/>
</dbReference>
<keyword evidence="1" id="KW-0472">Membrane</keyword>
<dbReference type="SUPFAM" id="SSF51004">
    <property type="entry name" value="C-terminal (heme d1) domain of cytochrome cd1-nitrite reductase"/>
    <property type="match status" value="1"/>
</dbReference>
<dbReference type="RefSeq" id="WP_259866269.1">
    <property type="nucleotide sequence ID" value="NZ_BAAAST010000004.1"/>
</dbReference>
<keyword evidence="1" id="KW-1133">Transmembrane helix</keyword>
<name>A0ABY5WBY5_9ACTN</name>
<reference evidence="2" key="1">
    <citation type="submission" date="2021-04" db="EMBL/GenBank/DDBJ databases">
        <authorList>
            <person name="Hartkoorn R.C."/>
            <person name="Beaudoing E."/>
            <person name="Hot D."/>
        </authorList>
    </citation>
    <scope>NUCLEOTIDE SEQUENCE</scope>
    <source>
        <strain evidence="2">NRRL B-16292</strain>
    </source>
</reference>
<evidence type="ECO:0000256" key="1">
    <source>
        <dbReference type="SAM" id="Phobius"/>
    </source>
</evidence>